<dbReference type="EMBL" id="KV878336">
    <property type="protein sequence ID" value="OJJ51292.1"/>
    <property type="molecule type" value="Genomic_DNA"/>
</dbReference>
<evidence type="ECO:0000313" key="3">
    <source>
        <dbReference type="Proteomes" id="UP000184188"/>
    </source>
</evidence>
<dbReference type="RefSeq" id="XP_022585802.1">
    <property type="nucleotide sequence ID" value="XM_022721724.1"/>
</dbReference>
<protein>
    <submittedName>
        <fullName evidence="2">Uncharacterized protein</fullName>
    </submittedName>
</protein>
<accession>A0A1L9SVQ9</accession>
<keyword evidence="3" id="KW-1185">Reference proteome</keyword>
<sequence>MSNPDPLSWTLFFKKHKTTVLLMLPPHETLQNAKSALLNALQSRGLKELNGDVIPQDAAEVEFGVPVDRNDLEKGWTSLETDDLDLEDEGNSKRASGKRSGNAVSLQNADLRNGQAVAFRFRKPTATSEKTDELDIDLGDPGWDVVTPNFDDEEDQPM</sequence>
<evidence type="ECO:0000256" key="1">
    <source>
        <dbReference type="SAM" id="MobiDB-lite"/>
    </source>
</evidence>
<feature type="compositionally biased region" description="Acidic residues" evidence="1">
    <location>
        <begin position="80"/>
        <end position="89"/>
    </location>
</feature>
<dbReference type="AlphaFoldDB" id="A0A1L9SVQ9"/>
<name>A0A1L9SVQ9_9EURO</name>
<dbReference type="GeneID" id="34608189"/>
<dbReference type="STRING" id="1073090.A0A1L9SVQ9"/>
<evidence type="ECO:0000313" key="2">
    <source>
        <dbReference type="EMBL" id="OJJ51292.1"/>
    </source>
</evidence>
<feature type="region of interest" description="Disordered" evidence="1">
    <location>
        <begin position="123"/>
        <end position="158"/>
    </location>
</feature>
<gene>
    <name evidence="2" type="ORF">ASPZODRAFT_127349</name>
</gene>
<dbReference type="VEuPathDB" id="FungiDB:ASPZODRAFT_127349"/>
<feature type="region of interest" description="Disordered" evidence="1">
    <location>
        <begin position="76"/>
        <end position="107"/>
    </location>
</feature>
<dbReference type="OrthoDB" id="5376498at2759"/>
<dbReference type="Proteomes" id="UP000184188">
    <property type="component" value="Unassembled WGS sequence"/>
</dbReference>
<proteinExistence type="predicted"/>
<organism evidence="2 3">
    <name type="scientific">Penicilliopsis zonata CBS 506.65</name>
    <dbReference type="NCBI Taxonomy" id="1073090"/>
    <lineage>
        <taxon>Eukaryota</taxon>
        <taxon>Fungi</taxon>
        <taxon>Dikarya</taxon>
        <taxon>Ascomycota</taxon>
        <taxon>Pezizomycotina</taxon>
        <taxon>Eurotiomycetes</taxon>
        <taxon>Eurotiomycetidae</taxon>
        <taxon>Eurotiales</taxon>
        <taxon>Aspergillaceae</taxon>
        <taxon>Penicilliopsis</taxon>
    </lineage>
</organism>
<reference evidence="3" key="1">
    <citation type="journal article" date="2017" name="Genome Biol.">
        <title>Comparative genomics reveals high biological diversity and specific adaptations in the industrially and medically important fungal genus Aspergillus.</title>
        <authorList>
            <person name="de Vries R.P."/>
            <person name="Riley R."/>
            <person name="Wiebenga A."/>
            <person name="Aguilar-Osorio G."/>
            <person name="Amillis S."/>
            <person name="Uchima C.A."/>
            <person name="Anderluh G."/>
            <person name="Asadollahi M."/>
            <person name="Askin M."/>
            <person name="Barry K."/>
            <person name="Battaglia E."/>
            <person name="Bayram O."/>
            <person name="Benocci T."/>
            <person name="Braus-Stromeyer S.A."/>
            <person name="Caldana C."/>
            <person name="Canovas D."/>
            <person name="Cerqueira G.C."/>
            <person name="Chen F."/>
            <person name="Chen W."/>
            <person name="Choi C."/>
            <person name="Clum A."/>
            <person name="Dos Santos R.A."/>
            <person name="Damasio A.R."/>
            <person name="Diallinas G."/>
            <person name="Emri T."/>
            <person name="Fekete E."/>
            <person name="Flipphi M."/>
            <person name="Freyberg S."/>
            <person name="Gallo A."/>
            <person name="Gournas C."/>
            <person name="Habgood R."/>
            <person name="Hainaut M."/>
            <person name="Harispe M.L."/>
            <person name="Henrissat B."/>
            <person name="Hilden K.S."/>
            <person name="Hope R."/>
            <person name="Hossain A."/>
            <person name="Karabika E."/>
            <person name="Karaffa L."/>
            <person name="Karanyi Z."/>
            <person name="Krasevec N."/>
            <person name="Kuo A."/>
            <person name="Kusch H."/>
            <person name="LaButti K."/>
            <person name="Lagendijk E.L."/>
            <person name="Lapidus A."/>
            <person name="Levasseur A."/>
            <person name="Lindquist E."/>
            <person name="Lipzen A."/>
            <person name="Logrieco A.F."/>
            <person name="MacCabe A."/>
            <person name="Maekelae M.R."/>
            <person name="Malavazi I."/>
            <person name="Melin P."/>
            <person name="Meyer V."/>
            <person name="Mielnichuk N."/>
            <person name="Miskei M."/>
            <person name="Molnar A.P."/>
            <person name="Mule G."/>
            <person name="Ngan C.Y."/>
            <person name="Orejas M."/>
            <person name="Orosz E."/>
            <person name="Ouedraogo J.P."/>
            <person name="Overkamp K.M."/>
            <person name="Park H.-S."/>
            <person name="Perrone G."/>
            <person name="Piumi F."/>
            <person name="Punt P.J."/>
            <person name="Ram A.F."/>
            <person name="Ramon A."/>
            <person name="Rauscher S."/>
            <person name="Record E."/>
            <person name="Riano-Pachon D.M."/>
            <person name="Robert V."/>
            <person name="Roehrig J."/>
            <person name="Ruller R."/>
            <person name="Salamov A."/>
            <person name="Salih N.S."/>
            <person name="Samson R.A."/>
            <person name="Sandor E."/>
            <person name="Sanguinetti M."/>
            <person name="Schuetze T."/>
            <person name="Sepcic K."/>
            <person name="Shelest E."/>
            <person name="Sherlock G."/>
            <person name="Sophianopoulou V."/>
            <person name="Squina F.M."/>
            <person name="Sun H."/>
            <person name="Susca A."/>
            <person name="Todd R.B."/>
            <person name="Tsang A."/>
            <person name="Unkles S.E."/>
            <person name="van de Wiele N."/>
            <person name="van Rossen-Uffink D."/>
            <person name="Oliveira J.V."/>
            <person name="Vesth T.C."/>
            <person name="Visser J."/>
            <person name="Yu J.-H."/>
            <person name="Zhou M."/>
            <person name="Andersen M.R."/>
            <person name="Archer D.B."/>
            <person name="Baker S.E."/>
            <person name="Benoit I."/>
            <person name="Brakhage A.A."/>
            <person name="Braus G.H."/>
            <person name="Fischer R."/>
            <person name="Frisvad J.C."/>
            <person name="Goldman G.H."/>
            <person name="Houbraken J."/>
            <person name="Oakley B."/>
            <person name="Pocsi I."/>
            <person name="Scazzocchio C."/>
            <person name="Seiboth B."/>
            <person name="vanKuyk P.A."/>
            <person name="Wortman J."/>
            <person name="Dyer P.S."/>
            <person name="Grigoriev I.V."/>
        </authorList>
    </citation>
    <scope>NUCLEOTIDE SEQUENCE [LARGE SCALE GENOMIC DNA]</scope>
    <source>
        <strain evidence="3">CBS 506.65</strain>
    </source>
</reference>